<gene>
    <name evidence="1" type="ORF">TAV2_LOCUS16075</name>
</gene>
<dbReference type="Proteomes" id="UP000836841">
    <property type="component" value="Chromosome 5"/>
</dbReference>
<sequence>MHGDLEDTVILQDKDNEDLHLLVDLLEKGFRLTHDHWKRKIVKRDDALQYISSQSYLYPHSKRARQNSRPSPSDESVEAKLDQLMKIFKDRQRHIRF</sequence>
<evidence type="ECO:0000313" key="2">
    <source>
        <dbReference type="Proteomes" id="UP000836841"/>
    </source>
</evidence>
<proteinExistence type="predicted"/>
<name>A0AAU9SHV4_THLAR</name>
<dbReference type="EMBL" id="OU466861">
    <property type="protein sequence ID" value="CAH2065643.1"/>
    <property type="molecule type" value="Genomic_DNA"/>
</dbReference>
<protein>
    <submittedName>
        <fullName evidence="1">Uncharacterized protein</fullName>
    </submittedName>
</protein>
<keyword evidence="2" id="KW-1185">Reference proteome</keyword>
<organism evidence="1 2">
    <name type="scientific">Thlaspi arvense</name>
    <name type="common">Field penny-cress</name>
    <dbReference type="NCBI Taxonomy" id="13288"/>
    <lineage>
        <taxon>Eukaryota</taxon>
        <taxon>Viridiplantae</taxon>
        <taxon>Streptophyta</taxon>
        <taxon>Embryophyta</taxon>
        <taxon>Tracheophyta</taxon>
        <taxon>Spermatophyta</taxon>
        <taxon>Magnoliopsida</taxon>
        <taxon>eudicotyledons</taxon>
        <taxon>Gunneridae</taxon>
        <taxon>Pentapetalae</taxon>
        <taxon>rosids</taxon>
        <taxon>malvids</taxon>
        <taxon>Brassicales</taxon>
        <taxon>Brassicaceae</taxon>
        <taxon>Thlaspideae</taxon>
        <taxon>Thlaspi</taxon>
    </lineage>
</organism>
<dbReference type="AlphaFoldDB" id="A0AAU9SHV4"/>
<reference evidence="1 2" key="1">
    <citation type="submission" date="2022-03" db="EMBL/GenBank/DDBJ databases">
        <authorList>
            <person name="Nunn A."/>
            <person name="Chopra R."/>
            <person name="Nunn A."/>
            <person name="Contreras Garrido A."/>
        </authorList>
    </citation>
    <scope>NUCLEOTIDE SEQUENCE [LARGE SCALE GENOMIC DNA]</scope>
</reference>
<evidence type="ECO:0000313" key="1">
    <source>
        <dbReference type="EMBL" id="CAH2065643.1"/>
    </source>
</evidence>
<accession>A0AAU9SHV4</accession>